<gene>
    <name evidence="1" type="ORF">RCOM_0511180</name>
</gene>
<organism evidence="1 2">
    <name type="scientific">Ricinus communis</name>
    <name type="common">Castor bean</name>
    <dbReference type="NCBI Taxonomy" id="3988"/>
    <lineage>
        <taxon>Eukaryota</taxon>
        <taxon>Viridiplantae</taxon>
        <taxon>Streptophyta</taxon>
        <taxon>Embryophyta</taxon>
        <taxon>Tracheophyta</taxon>
        <taxon>Spermatophyta</taxon>
        <taxon>Magnoliopsida</taxon>
        <taxon>eudicotyledons</taxon>
        <taxon>Gunneridae</taxon>
        <taxon>Pentapetalae</taxon>
        <taxon>rosids</taxon>
        <taxon>fabids</taxon>
        <taxon>Malpighiales</taxon>
        <taxon>Euphorbiaceae</taxon>
        <taxon>Acalyphoideae</taxon>
        <taxon>Acalypheae</taxon>
        <taxon>Ricinus</taxon>
    </lineage>
</organism>
<protein>
    <submittedName>
        <fullName evidence="1">Uncharacterized protein</fullName>
    </submittedName>
</protein>
<reference evidence="2" key="1">
    <citation type="journal article" date="2010" name="Nat. Biotechnol.">
        <title>Draft genome sequence of the oilseed species Ricinus communis.</title>
        <authorList>
            <person name="Chan A.P."/>
            <person name="Crabtree J."/>
            <person name="Zhao Q."/>
            <person name="Lorenzi H."/>
            <person name="Orvis J."/>
            <person name="Puiu D."/>
            <person name="Melake-Berhan A."/>
            <person name="Jones K.M."/>
            <person name="Redman J."/>
            <person name="Chen G."/>
            <person name="Cahoon E.B."/>
            <person name="Gedil M."/>
            <person name="Stanke M."/>
            <person name="Haas B.J."/>
            <person name="Wortman J.R."/>
            <person name="Fraser-Liggett C.M."/>
            <person name="Ravel J."/>
            <person name="Rabinowicz P.D."/>
        </authorList>
    </citation>
    <scope>NUCLEOTIDE SEQUENCE [LARGE SCALE GENOMIC DNA]</scope>
    <source>
        <strain evidence="2">cv. Hale</strain>
    </source>
</reference>
<name>B9SSI6_RICCO</name>
<evidence type="ECO:0000313" key="1">
    <source>
        <dbReference type="EMBL" id="EEF33429.1"/>
    </source>
</evidence>
<dbReference type="InParanoid" id="B9SSI6"/>
<evidence type="ECO:0000313" key="2">
    <source>
        <dbReference type="Proteomes" id="UP000008311"/>
    </source>
</evidence>
<proteinExistence type="predicted"/>
<dbReference type="AlphaFoldDB" id="B9SSI6"/>
<dbReference type="Proteomes" id="UP000008311">
    <property type="component" value="Unassembled WGS sequence"/>
</dbReference>
<sequence>MEVYEMKNFKLHAMWSIASLATIYVSAPEDLTKALEREQERKVIPRDGVYSEN</sequence>
<accession>B9SSI6</accession>
<keyword evidence="2" id="KW-1185">Reference proteome</keyword>
<dbReference type="EMBL" id="EQ974114">
    <property type="protein sequence ID" value="EEF33429.1"/>
    <property type="molecule type" value="Genomic_DNA"/>
</dbReference>